<dbReference type="EMBL" id="HBIP01033609">
    <property type="protein sequence ID" value="CAE0505448.1"/>
    <property type="molecule type" value="Transcribed_RNA"/>
</dbReference>
<reference evidence="1" key="1">
    <citation type="submission" date="2021-01" db="EMBL/GenBank/DDBJ databases">
        <authorList>
            <person name="Corre E."/>
            <person name="Pelletier E."/>
            <person name="Niang G."/>
            <person name="Scheremetjew M."/>
            <person name="Finn R."/>
            <person name="Kale V."/>
            <person name="Holt S."/>
            <person name="Cochrane G."/>
            <person name="Meng A."/>
            <person name="Brown T."/>
            <person name="Cohen L."/>
        </authorList>
    </citation>
    <scope>NUCLEOTIDE SEQUENCE</scope>
    <source>
        <strain evidence="1">CCMP1320</strain>
    </source>
</reference>
<sequence>MQPISPNNTVNAEAHYPPSQLAEKDISSSSWIKPKITLKCIKYRMGTLYTQRNAFRFKMSSFSARCPLRGKMDSMNHVALRCLNPTMTGMHTNRHHVGLSSCVNALSKGRHRSSLVWTPAKKKDSWKKALKLQ</sequence>
<proteinExistence type="predicted"/>
<name>A0A7S3R7Y8_DUNTE</name>
<gene>
    <name evidence="1" type="ORF">DTER00134_LOCUS20521</name>
</gene>
<organism evidence="1">
    <name type="scientific">Dunaliella tertiolecta</name>
    <name type="common">Green alga</name>
    <dbReference type="NCBI Taxonomy" id="3047"/>
    <lineage>
        <taxon>Eukaryota</taxon>
        <taxon>Viridiplantae</taxon>
        <taxon>Chlorophyta</taxon>
        <taxon>core chlorophytes</taxon>
        <taxon>Chlorophyceae</taxon>
        <taxon>CS clade</taxon>
        <taxon>Chlamydomonadales</taxon>
        <taxon>Dunaliellaceae</taxon>
        <taxon>Dunaliella</taxon>
    </lineage>
</organism>
<protein>
    <submittedName>
        <fullName evidence="1">Uncharacterized protein</fullName>
    </submittedName>
</protein>
<dbReference type="AlphaFoldDB" id="A0A7S3R7Y8"/>
<evidence type="ECO:0000313" key="1">
    <source>
        <dbReference type="EMBL" id="CAE0505448.1"/>
    </source>
</evidence>
<accession>A0A7S3R7Y8</accession>